<name>A0A2I7RWF3_9CAUD</name>
<dbReference type="Proteomes" id="UP000272163">
    <property type="component" value="Segment"/>
</dbReference>
<dbReference type="EMBL" id="MG592610">
    <property type="protein sequence ID" value="AUR97992.1"/>
    <property type="molecule type" value="Genomic_DNA"/>
</dbReference>
<sequence length="67" mass="7649">MSRLTSLDKYTPTIPKERQQDLCTYYILVEDTHTDGIEAYPCQVCGTCPLNTRLTEITNKLKGTNHD</sequence>
<accession>A0A2I7RWF3</accession>
<keyword evidence="2" id="KW-1185">Reference proteome</keyword>
<reference evidence="1 2" key="1">
    <citation type="submission" date="2017-11" db="EMBL/GenBank/DDBJ databases">
        <title>A major lineage of nontailed dsDNA viruses as unrecognized killers of marine bacteria.</title>
        <authorList>
            <person name="Kauffman K.M."/>
            <person name="Hussain F.A."/>
            <person name="Yang J."/>
            <person name="Arevalo P."/>
            <person name="Brown J.M."/>
            <person name="Chang W.K."/>
            <person name="VanInsberghe D."/>
            <person name="Elsherbini J."/>
            <person name="Cutler M.B."/>
            <person name="Kelly L."/>
            <person name="Polz M.F."/>
        </authorList>
    </citation>
    <scope>NUCLEOTIDE SEQUENCE [LARGE SCALE GENOMIC DNA]</scope>
</reference>
<evidence type="ECO:0000313" key="1">
    <source>
        <dbReference type="EMBL" id="AUR97992.1"/>
    </source>
</evidence>
<organism evidence="1 2">
    <name type="scientific">Vibrio phage 1.245.O._10N.261.54.C7</name>
    <dbReference type="NCBI Taxonomy" id="1881236"/>
    <lineage>
        <taxon>Viruses</taxon>
        <taxon>Duplodnaviria</taxon>
        <taxon>Heunggongvirae</taxon>
        <taxon>Uroviricota</taxon>
        <taxon>Caudoviricetes</taxon>
        <taxon>Schitoviridae</taxon>
        <taxon>Pariacacavirus</taxon>
        <taxon>Pariacacavirus 1245O</taxon>
    </lineage>
</organism>
<proteinExistence type="predicted"/>
<protein>
    <submittedName>
        <fullName evidence="1">Uncharacterized protein</fullName>
    </submittedName>
</protein>
<gene>
    <name evidence="1" type="ORF">NVP1245O_79</name>
</gene>
<evidence type="ECO:0000313" key="2">
    <source>
        <dbReference type="Proteomes" id="UP000272163"/>
    </source>
</evidence>